<evidence type="ECO:0000313" key="11">
    <source>
        <dbReference type="EMBL" id="KAK9811519.1"/>
    </source>
</evidence>
<keyword evidence="6 8" id="KW-1133">Transmembrane helix</keyword>
<dbReference type="PANTHER" id="PTHR10830">
    <property type="entry name" value="DOLICHYL-DIPHOSPHOOLIGOSACCHARIDE--PROTEIN GLYCOSYLTRANSFERASE 48 KDA SUBUNIT"/>
    <property type="match status" value="1"/>
</dbReference>
<evidence type="ECO:0000259" key="9">
    <source>
        <dbReference type="Pfam" id="PF03345"/>
    </source>
</evidence>
<feature type="transmembrane region" description="Helical" evidence="8">
    <location>
        <begin position="390"/>
        <end position="412"/>
    </location>
</feature>
<dbReference type="AlphaFoldDB" id="A0AAW1PTM9"/>
<evidence type="ECO:0000256" key="6">
    <source>
        <dbReference type="ARBA" id="ARBA00022989"/>
    </source>
</evidence>
<comment type="caution">
    <text evidence="11">The sequence shown here is derived from an EMBL/GenBank/DDBJ whole genome shotgun (WGS) entry which is preliminary data.</text>
</comment>
<evidence type="ECO:0000256" key="3">
    <source>
        <dbReference type="ARBA" id="ARBA00008743"/>
    </source>
</evidence>
<dbReference type="GO" id="GO:0008250">
    <property type="term" value="C:oligosaccharyltransferase complex"/>
    <property type="evidence" value="ECO:0007669"/>
    <property type="project" value="TreeGrafter"/>
</dbReference>
<evidence type="ECO:0000256" key="7">
    <source>
        <dbReference type="ARBA" id="ARBA00023136"/>
    </source>
</evidence>
<keyword evidence="4 8" id="KW-0812">Transmembrane</keyword>
<evidence type="ECO:0000259" key="10">
    <source>
        <dbReference type="Pfam" id="PF23358"/>
    </source>
</evidence>
<name>A0AAW1PTM9_9CHLO</name>
<reference evidence="11 12" key="1">
    <citation type="journal article" date="2024" name="Nat. Commun.">
        <title>Phylogenomics reveals the evolutionary origins of lichenization in chlorophyte algae.</title>
        <authorList>
            <person name="Puginier C."/>
            <person name="Libourel C."/>
            <person name="Otte J."/>
            <person name="Skaloud P."/>
            <person name="Haon M."/>
            <person name="Grisel S."/>
            <person name="Petersen M."/>
            <person name="Berrin J.G."/>
            <person name="Delaux P.M."/>
            <person name="Dal Grande F."/>
            <person name="Keller J."/>
        </authorList>
    </citation>
    <scope>NUCLEOTIDE SEQUENCE [LARGE SCALE GENOMIC DNA]</scope>
    <source>
        <strain evidence="11 12">SAG 2043</strain>
    </source>
</reference>
<evidence type="ECO:0000256" key="5">
    <source>
        <dbReference type="ARBA" id="ARBA00022824"/>
    </source>
</evidence>
<evidence type="ECO:0000256" key="2">
    <source>
        <dbReference type="ARBA" id="ARBA00004922"/>
    </source>
</evidence>
<feature type="domain" description="OST48 N-terminal" evidence="9">
    <location>
        <begin position="12"/>
        <end position="261"/>
    </location>
</feature>
<evidence type="ECO:0000256" key="1">
    <source>
        <dbReference type="ARBA" id="ARBA00004479"/>
    </source>
</evidence>
<gene>
    <name evidence="11" type="ORF">WJX72_005178</name>
</gene>
<evidence type="ECO:0000256" key="8">
    <source>
        <dbReference type="RuleBase" id="RU361142"/>
    </source>
</evidence>
<organism evidence="11 12">
    <name type="scientific">[Myrmecia] bisecta</name>
    <dbReference type="NCBI Taxonomy" id="41462"/>
    <lineage>
        <taxon>Eukaryota</taxon>
        <taxon>Viridiplantae</taxon>
        <taxon>Chlorophyta</taxon>
        <taxon>core chlorophytes</taxon>
        <taxon>Trebouxiophyceae</taxon>
        <taxon>Trebouxiales</taxon>
        <taxon>Trebouxiaceae</taxon>
        <taxon>Myrmecia</taxon>
    </lineage>
</organism>
<comment type="subcellular location">
    <subcellularLocation>
        <location evidence="8">Endoplasmic reticulum membrane</location>
        <topology evidence="8">Single-pass type I membrane protein</topology>
    </subcellularLocation>
    <subcellularLocation>
        <location evidence="1">Membrane</location>
        <topology evidence="1">Single-pass type I membrane protein</topology>
    </subcellularLocation>
</comment>
<accession>A0AAW1PTM9</accession>
<dbReference type="InterPro" id="IPR005013">
    <property type="entry name" value="DDOST_48_kDa_subunit"/>
</dbReference>
<dbReference type="EMBL" id="JALJOR010000009">
    <property type="protein sequence ID" value="KAK9811519.1"/>
    <property type="molecule type" value="Genomic_DNA"/>
</dbReference>
<evidence type="ECO:0000313" key="12">
    <source>
        <dbReference type="Proteomes" id="UP001489004"/>
    </source>
</evidence>
<comment type="pathway">
    <text evidence="2 8">Protein modification; protein glycosylation.</text>
</comment>
<proteinExistence type="inferred from homology"/>
<comment type="similarity">
    <text evidence="3 8">Belongs to the DDOST 48 kDa subunit family.</text>
</comment>
<sequence>MSNWSGLFVQQRVLVLLDDLNYKHSHSLFFSSLQTRGYSLDFKRLDGKALQLRDWDDWLYEHVILLASATAPGGAVNAVSLAEFVDSGRNVLVVVDPKVSDEIREFVSECGVDLEAPGTFVTDHFSYVVSGEPDHTLLAASHLVDAPAVFGSQQVTDPVLFRGVGMSISPESQLVTKLLSADNTSLSQVPYKSLADSGLLAGIDIGLVAIMQARNNARVAVAGSIEMFSNRFFRTHIETGQGSRHPKTGNAQFCGSLARWVFQEVGVLRAANLRHHHVGSSEQQPEVYRIKDQLQFSLDIQELTLGGWRPYRADDVQLEFVMLDPYIRTTLEHNKKGTFFTTFTVPDVYGIFKFVIDYRHLGYSYLELSQQIPVRPFKHNEYERFLPAAYPYYSSVFSVMAGFFLLLSLVLYHK</sequence>
<feature type="domain" description="OST48 middle" evidence="10">
    <location>
        <begin position="275"/>
        <end position="413"/>
    </location>
</feature>
<comment type="function">
    <text evidence="8">Subunit of the oligosaccharyl transferase (OST) complex that catalyzes the initial transfer of a defined glycan (Glc(3)Man(9)GlcNAc(2) in eukaryotes) from the lipid carrier dolichol-pyrophosphate to an asparagine residue within an Asn-X-Ser/Thr consensus motif in nascent polypeptide chains, the first step in protein N-glycosylation. N-glycosylation occurs cotranslationally and the complex associates with the Sec61 complex at the channel-forming translocon complex that mediates protein translocation across the endoplasmic reticulum (ER).</text>
</comment>
<dbReference type="InterPro" id="IPR055457">
    <property type="entry name" value="OST48_N"/>
</dbReference>
<dbReference type="GO" id="GO:0018279">
    <property type="term" value="P:protein N-linked glycosylation via asparagine"/>
    <property type="evidence" value="ECO:0007669"/>
    <property type="project" value="UniProtKB-UniRule"/>
</dbReference>
<keyword evidence="7 8" id="KW-0472">Membrane</keyword>
<comment type="subunit">
    <text evidence="8">Component of the oligosaccharyltransferase (OST) complex.</text>
</comment>
<protein>
    <recommendedName>
        <fullName evidence="8">Dolichyl-diphosphooligosaccharide--protein glycosyltransferase 48 kDa subunit</fullName>
        <shortName evidence="8">Oligosaccharyl transferase 48 kDa subunit</shortName>
    </recommendedName>
</protein>
<dbReference type="InterPro" id="IPR055459">
    <property type="entry name" value="OST48_MD"/>
</dbReference>
<keyword evidence="12" id="KW-1185">Reference proteome</keyword>
<dbReference type="PANTHER" id="PTHR10830:SF0">
    <property type="entry name" value="DOLICHYL-DIPHOSPHOOLIGOSACCHARIDE--PROTEIN GLYCOSYLTRANSFERASE 48 KDA SUBUNIT"/>
    <property type="match status" value="1"/>
</dbReference>
<keyword evidence="5 8" id="KW-0256">Endoplasmic reticulum</keyword>
<dbReference type="Proteomes" id="UP001489004">
    <property type="component" value="Unassembled WGS sequence"/>
</dbReference>
<dbReference type="Pfam" id="PF03345">
    <property type="entry name" value="OST48_N"/>
    <property type="match status" value="1"/>
</dbReference>
<evidence type="ECO:0000256" key="4">
    <source>
        <dbReference type="ARBA" id="ARBA00022692"/>
    </source>
</evidence>
<dbReference type="Pfam" id="PF23358">
    <property type="entry name" value="OST48_MD"/>
    <property type="match status" value="1"/>
</dbReference>